<keyword evidence="4" id="KW-0810">Translation regulation</keyword>
<evidence type="ECO:0000313" key="11">
    <source>
        <dbReference type="Proteomes" id="UP000327013"/>
    </source>
</evidence>
<dbReference type="SMART" id="SM00025">
    <property type="entry name" value="Pumilio"/>
    <property type="match status" value="8"/>
</dbReference>
<dbReference type="InterPro" id="IPR033133">
    <property type="entry name" value="PUM-HD"/>
</dbReference>
<dbReference type="SUPFAM" id="SSF48371">
    <property type="entry name" value="ARM repeat"/>
    <property type="match status" value="1"/>
</dbReference>
<evidence type="ECO:0000256" key="4">
    <source>
        <dbReference type="ARBA" id="ARBA00022845"/>
    </source>
</evidence>
<keyword evidence="3" id="KW-0677">Repeat</keyword>
<feature type="repeat" description="Pumilio" evidence="7">
    <location>
        <begin position="872"/>
        <end position="907"/>
    </location>
</feature>
<evidence type="ECO:0000256" key="7">
    <source>
        <dbReference type="PROSITE-ProRule" id="PRU00317"/>
    </source>
</evidence>
<feature type="compositionally biased region" description="Basic and acidic residues" evidence="8">
    <location>
        <begin position="296"/>
        <end position="319"/>
    </location>
</feature>
<dbReference type="InterPro" id="IPR033712">
    <property type="entry name" value="Pumilio_RNA-bd"/>
</dbReference>
<dbReference type="FunFam" id="1.25.10.10:FF:000004">
    <property type="entry name" value="Pumilio homolog 1 isoform 2"/>
    <property type="match status" value="1"/>
</dbReference>
<organism evidence="10 11">
    <name type="scientific">Carpinus fangiana</name>
    <dbReference type="NCBI Taxonomy" id="176857"/>
    <lineage>
        <taxon>Eukaryota</taxon>
        <taxon>Viridiplantae</taxon>
        <taxon>Streptophyta</taxon>
        <taxon>Embryophyta</taxon>
        <taxon>Tracheophyta</taxon>
        <taxon>Spermatophyta</taxon>
        <taxon>Magnoliopsida</taxon>
        <taxon>eudicotyledons</taxon>
        <taxon>Gunneridae</taxon>
        <taxon>Pentapetalae</taxon>
        <taxon>rosids</taxon>
        <taxon>fabids</taxon>
        <taxon>Fagales</taxon>
        <taxon>Betulaceae</taxon>
        <taxon>Carpinus</taxon>
    </lineage>
</organism>
<dbReference type="AlphaFoldDB" id="A0A5N6QIG7"/>
<sequence length="984" mass="108391">MATESPMRMVESSRKWPSSKDPAAFGFPLRNMAAEQSRLLLKEQRFLGDQAEIVPNRSGSAPPSMEGSLASIKNLLMQHNSSLNSSLANYVPEEQLCSDPAFGNNWSLTSVDDCGNGSFHLSRGSLSTHREESEDDTSPRPASNNLTESSNTHIPGQNTASLASRHKSLVDLIQEDFPRTPSPVYSHSRSSGPAALDGPFDSDVHAISLNVSSIDTSKQPELNSGCTDVSSEACAPDAHAFGLVPDNNPVVTSFTSSRCPDKRGSSPAQENSESNDKDAGLKDDASISGALGPDGFRTDSKTRASDAESDRNKQEEPLSYKRNMVQHYPAGQWRTQYQVQGFQAQVSSQGTNHSRGVMEKVHHSHPNFSSVEVQPSLHSPGFTPPVYQTAATYMTSGNPYYPNYYPSGLFAPQYSVGGYALSSAHHPPYMAAYSSHGAIPLPFDATSGPSFSGGTAGPSTGEGIPLVGDPQYLRKIYGQHGLVLQPSFVDSHHMLCYPQPIDNAYNTAFHSRLAPAGVIGSQVDPFALQKESTVASYMSDQKLYPPTNGSLSILSPGKIGTSGSSYFPSPPNLDVMTQLPPSPLPSPLLPSSPVGGMNHVGWQNEMRFPQSLIRNAGLYPGWQGRRGLNNFDDSKRHSLLEELRSSNARKFELSDIAGRIVEFSVDQHGSRFIQQKLEHCSVEDKASVFKEVLPHASKLMIDVFGNYVIQKFFEHGSLEQRKELADQLAGRMLSLSLQMYGCRVIQKALDVIELDQKIQLVHELDGHVMRCVRDQNGNHVIQKCIECIPAEKIGFIISAFRGQVAMLSTHPYGCRVIQRVLEHCSDELQVQCVMDEILESAYVLAQDQYGNYVTQHVLEMGKPHARSQIIRNLTGTVVTMSQHKYASNVVEKCLEHGDTLERELLIEEIIGQSEDNDNLLIMMKDQFANYVVQKILEISNDKQREILLNRIRVHLHALKKYTYGKHIVARFEQLFGEESQALES</sequence>
<comment type="subcellular location">
    <subcellularLocation>
        <location evidence="1">Cytoplasm</location>
    </subcellularLocation>
</comment>
<evidence type="ECO:0000313" key="10">
    <source>
        <dbReference type="EMBL" id="KAE7998945.1"/>
    </source>
</evidence>
<feature type="repeat" description="Pumilio" evidence="7">
    <location>
        <begin position="655"/>
        <end position="690"/>
    </location>
</feature>
<feature type="compositionally biased region" description="Polar residues" evidence="8">
    <location>
        <begin position="249"/>
        <end position="258"/>
    </location>
</feature>
<evidence type="ECO:0000256" key="2">
    <source>
        <dbReference type="ARBA" id="ARBA00022490"/>
    </source>
</evidence>
<evidence type="ECO:0000256" key="5">
    <source>
        <dbReference type="ARBA" id="ARBA00022884"/>
    </source>
</evidence>
<feature type="compositionally biased region" description="Polar residues" evidence="8">
    <location>
        <begin position="140"/>
        <end position="158"/>
    </location>
</feature>
<dbReference type="CDD" id="cd07920">
    <property type="entry name" value="Pumilio"/>
    <property type="match status" value="1"/>
</dbReference>
<dbReference type="GO" id="GO:0003729">
    <property type="term" value="F:mRNA binding"/>
    <property type="evidence" value="ECO:0007669"/>
    <property type="project" value="TreeGrafter"/>
</dbReference>
<keyword evidence="2" id="KW-0963">Cytoplasm</keyword>
<comment type="function">
    <text evidence="6">Sequence-specific RNA-binding protein that regulates translation and mRNA stability by binding the 3'-UTR of target mRNAs. Binds the APUM-binding elements (APBEs) in the 3'-UTR mRNA sequence of CLV1, PNH, WUS and FAS2.</text>
</comment>
<keyword evidence="5" id="KW-0694">RNA-binding</keyword>
<keyword evidence="11" id="KW-1185">Reference proteome</keyword>
<dbReference type="InterPro" id="IPR011989">
    <property type="entry name" value="ARM-like"/>
</dbReference>
<reference evidence="10 11" key="1">
    <citation type="submission" date="2019-06" db="EMBL/GenBank/DDBJ databases">
        <title>A chromosomal-level reference genome of Carpinus fangiana (Coryloideae, Betulaceae).</title>
        <authorList>
            <person name="Yang X."/>
            <person name="Wang Z."/>
            <person name="Zhang L."/>
            <person name="Hao G."/>
            <person name="Liu J."/>
            <person name="Yang Y."/>
        </authorList>
    </citation>
    <scope>NUCLEOTIDE SEQUENCE [LARGE SCALE GENOMIC DNA]</scope>
    <source>
        <strain evidence="10">Cfa_2016G</strain>
        <tissue evidence="10">Leaf</tissue>
    </source>
</reference>
<dbReference type="EMBL" id="CM017321">
    <property type="protein sequence ID" value="KAE7998945.1"/>
    <property type="molecule type" value="Genomic_DNA"/>
</dbReference>
<feature type="repeat" description="Pumilio" evidence="7">
    <location>
        <begin position="727"/>
        <end position="762"/>
    </location>
</feature>
<dbReference type="PROSITE" id="PS50303">
    <property type="entry name" value="PUM_HD"/>
    <property type="match status" value="1"/>
</dbReference>
<dbReference type="Proteomes" id="UP000327013">
    <property type="component" value="Chromosome 1"/>
</dbReference>
<accession>A0A5N6QIG7</accession>
<dbReference type="InterPro" id="IPR001313">
    <property type="entry name" value="Pumilio_RNA-bd_rpt"/>
</dbReference>
<feature type="repeat" description="Pumilio" evidence="7">
    <location>
        <begin position="836"/>
        <end position="871"/>
    </location>
</feature>
<feature type="repeat" description="Pumilio" evidence="7">
    <location>
        <begin position="763"/>
        <end position="798"/>
    </location>
</feature>
<dbReference type="InterPro" id="IPR016024">
    <property type="entry name" value="ARM-type_fold"/>
</dbReference>
<gene>
    <name evidence="10" type="ORF">FH972_003438</name>
</gene>
<feature type="region of interest" description="Disordered" evidence="8">
    <location>
        <begin position="180"/>
        <end position="199"/>
    </location>
</feature>
<evidence type="ECO:0000256" key="3">
    <source>
        <dbReference type="ARBA" id="ARBA00022737"/>
    </source>
</evidence>
<dbReference type="GO" id="GO:0005737">
    <property type="term" value="C:cytoplasm"/>
    <property type="evidence" value="ECO:0007669"/>
    <property type="project" value="UniProtKB-SubCell"/>
</dbReference>
<dbReference type="GO" id="GO:0006417">
    <property type="term" value="P:regulation of translation"/>
    <property type="evidence" value="ECO:0007669"/>
    <property type="project" value="UniProtKB-KW"/>
</dbReference>
<evidence type="ECO:0000256" key="6">
    <source>
        <dbReference type="ARBA" id="ARBA00055193"/>
    </source>
</evidence>
<feature type="repeat" description="Pumilio" evidence="7">
    <location>
        <begin position="691"/>
        <end position="726"/>
    </location>
</feature>
<feature type="repeat" description="Pumilio" evidence="7">
    <location>
        <begin position="799"/>
        <end position="835"/>
    </location>
</feature>
<dbReference type="PROSITE" id="PS50302">
    <property type="entry name" value="PUM"/>
    <property type="match status" value="8"/>
</dbReference>
<protein>
    <recommendedName>
        <fullName evidence="9">PUM-HD domain-containing protein</fullName>
    </recommendedName>
</protein>
<dbReference type="Gene3D" id="1.25.10.10">
    <property type="entry name" value="Leucine-rich Repeat Variant"/>
    <property type="match status" value="1"/>
</dbReference>
<feature type="repeat" description="Pumilio" evidence="7">
    <location>
        <begin position="908"/>
        <end position="949"/>
    </location>
</feature>
<dbReference type="PANTHER" id="PTHR12537:SF121">
    <property type="entry name" value="PUMILIO HOMOLOG 5"/>
    <property type="match status" value="1"/>
</dbReference>
<dbReference type="PANTHER" id="PTHR12537">
    <property type="entry name" value="RNA BINDING PROTEIN PUMILIO-RELATED"/>
    <property type="match status" value="1"/>
</dbReference>
<feature type="compositionally biased region" description="Basic and acidic residues" evidence="8">
    <location>
        <begin position="274"/>
        <end position="285"/>
    </location>
</feature>
<dbReference type="OrthoDB" id="668540at2759"/>
<proteinExistence type="predicted"/>
<feature type="region of interest" description="Disordered" evidence="8">
    <location>
        <begin position="122"/>
        <end position="158"/>
    </location>
</feature>
<name>A0A5N6QIG7_9ROSI</name>
<feature type="domain" description="PUM-HD" evidence="9">
    <location>
        <begin position="635"/>
        <end position="975"/>
    </location>
</feature>
<evidence type="ECO:0000259" key="9">
    <source>
        <dbReference type="PROSITE" id="PS50303"/>
    </source>
</evidence>
<feature type="region of interest" description="Disordered" evidence="8">
    <location>
        <begin position="241"/>
        <end position="321"/>
    </location>
</feature>
<dbReference type="Pfam" id="PF00806">
    <property type="entry name" value="PUF"/>
    <property type="match status" value="8"/>
</dbReference>
<evidence type="ECO:0000256" key="1">
    <source>
        <dbReference type="ARBA" id="ARBA00004496"/>
    </source>
</evidence>
<evidence type="ECO:0000256" key="8">
    <source>
        <dbReference type="SAM" id="MobiDB-lite"/>
    </source>
</evidence>